<evidence type="ECO:0000256" key="1">
    <source>
        <dbReference type="SAM" id="SignalP"/>
    </source>
</evidence>
<keyword evidence="3" id="KW-1185">Reference proteome</keyword>
<evidence type="ECO:0008006" key="4">
    <source>
        <dbReference type="Google" id="ProtNLM"/>
    </source>
</evidence>
<dbReference type="RefSeq" id="WP_074604787.1">
    <property type="nucleotide sequence ID" value="NZ_FNGY01000001.1"/>
</dbReference>
<keyword evidence="1" id="KW-0732">Signal</keyword>
<evidence type="ECO:0000313" key="2">
    <source>
        <dbReference type="EMBL" id="SDL57665.1"/>
    </source>
</evidence>
<evidence type="ECO:0000313" key="3">
    <source>
        <dbReference type="Proteomes" id="UP000183200"/>
    </source>
</evidence>
<reference evidence="3" key="1">
    <citation type="submission" date="2016-10" db="EMBL/GenBank/DDBJ databases">
        <authorList>
            <person name="Varghese N."/>
            <person name="Submissions S."/>
        </authorList>
    </citation>
    <scope>NUCLEOTIDE SEQUENCE [LARGE SCALE GENOMIC DNA]</scope>
    <source>
        <strain evidence="3">DSM 19110</strain>
    </source>
</reference>
<sequence length="173" mass="20056">MRFFLSFTLVIFIFSTSTTIAQTTKQIVQDAPVYAEMLKILTTDQECPKYFSVDQRTLDYPHIFGFGKAGISDYLENPEWSFIRSTGNTEDKSVSKRYLSKRVFKVDPGLSFTVKAGFKIFSPVAYSDDKNRCFAVYEEFNDQRRLLNLGAMFFQLKDNKWILLKNYVPAIID</sequence>
<dbReference type="Proteomes" id="UP000183200">
    <property type="component" value="Unassembled WGS sequence"/>
</dbReference>
<name>A0A1G9L7W3_9SPHI</name>
<protein>
    <recommendedName>
        <fullName evidence="4">Nuclear transport factor 2 family protein</fullName>
    </recommendedName>
</protein>
<organism evidence="2 3">
    <name type="scientific">Pedobacter steynii</name>
    <dbReference type="NCBI Taxonomy" id="430522"/>
    <lineage>
        <taxon>Bacteria</taxon>
        <taxon>Pseudomonadati</taxon>
        <taxon>Bacteroidota</taxon>
        <taxon>Sphingobacteriia</taxon>
        <taxon>Sphingobacteriales</taxon>
        <taxon>Sphingobacteriaceae</taxon>
        <taxon>Pedobacter</taxon>
    </lineage>
</organism>
<accession>A0A1G9L7W3</accession>
<dbReference type="EMBL" id="FNGY01000001">
    <property type="protein sequence ID" value="SDL57665.1"/>
    <property type="molecule type" value="Genomic_DNA"/>
</dbReference>
<feature type="chain" id="PRO_5010321526" description="Nuclear transport factor 2 family protein" evidence="1">
    <location>
        <begin position="22"/>
        <end position="173"/>
    </location>
</feature>
<dbReference type="AlphaFoldDB" id="A0A1G9L7W3"/>
<gene>
    <name evidence="2" type="ORF">SAMN05421820_101794</name>
</gene>
<feature type="signal peptide" evidence="1">
    <location>
        <begin position="1"/>
        <end position="21"/>
    </location>
</feature>
<proteinExistence type="predicted"/>